<evidence type="ECO:0000313" key="3">
    <source>
        <dbReference type="Proteomes" id="UP000501367"/>
    </source>
</evidence>
<organism evidence="2 3">
    <name type="scientific">Pseudomonas umsongensis</name>
    <dbReference type="NCBI Taxonomy" id="198618"/>
    <lineage>
        <taxon>Bacteria</taxon>
        <taxon>Pseudomonadati</taxon>
        <taxon>Pseudomonadota</taxon>
        <taxon>Gammaproteobacteria</taxon>
        <taxon>Pseudomonadales</taxon>
        <taxon>Pseudomonadaceae</taxon>
        <taxon>Pseudomonas</taxon>
    </lineage>
</organism>
<dbReference type="GeneID" id="72193805"/>
<accession>A0AAE6ZUE7</accession>
<dbReference type="EMBL" id="CP051487">
    <property type="protein sequence ID" value="QJC78529.1"/>
    <property type="molecule type" value="Genomic_DNA"/>
</dbReference>
<dbReference type="AlphaFoldDB" id="A0AAE6ZUE7"/>
<feature type="transmembrane region" description="Helical" evidence="1">
    <location>
        <begin position="59"/>
        <end position="81"/>
    </location>
</feature>
<keyword evidence="1" id="KW-0472">Membrane</keyword>
<sequence length="125" mass="13940">MNSSWPVWAVLIFNGGPILLGFVSFAYALYLGRHLDAMMEALKNSRCIYIWGPGLRKQGWFGCFLLVTKITGVVMMPKTSIRLGELDPVDIENFPPYLKRLLQVDAVILVGGAIWLVVACLLVKI</sequence>
<dbReference type="RefSeq" id="WP_033040761.1">
    <property type="nucleotide sequence ID" value="NZ_CP044409.1"/>
</dbReference>
<evidence type="ECO:0000256" key="1">
    <source>
        <dbReference type="SAM" id="Phobius"/>
    </source>
</evidence>
<proteinExistence type="predicted"/>
<feature type="transmembrane region" description="Helical" evidence="1">
    <location>
        <begin position="101"/>
        <end position="123"/>
    </location>
</feature>
<dbReference type="KEGG" id="pum:HGP31_09480"/>
<gene>
    <name evidence="2" type="ORF">HGP31_09480</name>
</gene>
<dbReference type="Proteomes" id="UP000501367">
    <property type="component" value="Chromosome"/>
</dbReference>
<keyword evidence="1" id="KW-1133">Transmembrane helix</keyword>
<evidence type="ECO:0000313" key="2">
    <source>
        <dbReference type="EMBL" id="QJC78529.1"/>
    </source>
</evidence>
<reference evidence="2 3" key="1">
    <citation type="submission" date="2020-04" db="EMBL/GenBank/DDBJ databases">
        <authorList>
            <person name="Yao Y."/>
            <person name="He Z."/>
        </authorList>
    </citation>
    <scope>NUCLEOTIDE SEQUENCE [LARGE SCALE GENOMIC DNA]</scope>
    <source>
        <strain evidence="2 3">CY-1</strain>
    </source>
</reference>
<keyword evidence="1" id="KW-0812">Transmembrane</keyword>
<name>A0AAE6ZUE7_9PSED</name>
<protein>
    <submittedName>
        <fullName evidence="2">Uncharacterized protein</fullName>
    </submittedName>
</protein>
<feature type="transmembrane region" description="Helical" evidence="1">
    <location>
        <begin position="6"/>
        <end position="30"/>
    </location>
</feature>